<dbReference type="Proteomes" id="UP000285301">
    <property type="component" value="Unassembled WGS sequence"/>
</dbReference>
<dbReference type="PANTHER" id="PTHR47326:SF1">
    <property type="entry name" value="HTH PSQ-TYPE DOMAIN-CONTAINING PROTEIN"/>
    <property type="match status" value="1"/>
</dbReference>
<dbReference type="InterPro" id="IPR038717">
    <property type="entry name" value="Tc1-like_DDE_dom"/>
</dbReference>
<dbReference type="InterPro" id="IPR036397">
    <property type="entry name" value="RNaseH_sf"/>
</dbReference>
<organism evidence="2 3">
    <name type="scientific">Dinothrombium tinctorium</name>
    <dbReference type="NCBI Taxonomy" id="1965070"/>
    <lineage>
        <taxon>Eukaryota</taxon>
        <taxon>Metazoa</taxon>
        <taxon>Ecdysozoa</taxon>
        <taxon>Arthropoda</taxon>
        <taxon>Chelicerata</taxon>
        <taxon>Arachnida</taxon>
        <taxon>Acari</taxon>
        <taxon>Acariformes</taxon>
        <taxon>Trombidiformes</taxon>
        <taxon>Prostigmata</taxon>
        <taxon>Anystina</taxon>
        <taxon>Parasitengona</taxon>
        <taxon>Trombidioidea</taxon>
        <taxon>Trombidiidae</taxon>
        <taxon>Dinothrombium</taxon>
    </lineage>
</organism>
<keyword evidence="3" id="KW-1185">Reference proteome</keyword>
<sequence>MSRCSLLLARFQTVKCIENIVFTDESPFYLNHTSNEHIYYSQNFDPEQCLQETEKFPKSVMIFGAVSMNMKFSLIFCEKGEKINANYYQKEILEKLIDECDNYFGCGNWILQQDSAPSHSAKSTQEYLLSKVQFISPLEWPSNSPDLNPLDYFVWGYMKRKIEKLSLNSIDELKDAILKLWENLPQKHIKESILSWRKRLQ</sequence>
<evidence type="ECO:0000313" key="2">
    <source>
        <dbReference type="EMBL" id="RWR98839.1"/>
    </source>
</evidence>
<evidence type="ECO:0000259" key="1">
    <source>
        <dbReference type="Pfam" id="PF13358"/>
    </source>
</evidence>
<dbReference type="GO" id="GO:0003676">
    <property type="term" value="F:nucleic acid binding"/>
    <property type="evidence" value="ECO:0007669"/>
    <property type="project" value="InterPro"/>
</dbReference>
<gene>
    <name evidence="2" type="ORF">B4U79_11548</name>
</gene>
<dbReference type="EMBL" id="NCKU01018448">
    <property type="protein sequence ID" value="RWR98839.1"/>
    <property type="molecule type" value="Genomic_DNA"/>
</dbReference>
<feature type="non-terminal residue" evidence="2">
    <location>
        <position position="201"/>
    </location>
</feature>
<dbReference type="STRING" id="1965070.A0A443Q766"/>
<proteinExistence type="predicted"/>
<name>A0A443Q766_9ACAR</name>
<dbReference type="Gene3D" id="3.30.420.10">
    <property type="entry name" value="Ribonuclease H-like superfamily/Ribonuclease H"/>
    <property type="match status" value="1"/>
</dbReference>
<comment type="caution">
    <text evidence="2">The sequence shown here is derived from an EMBL/GenBank/DDBJ whole genome shotgun (WGS) entry which is preliminary data.</text>
</comment>
<dbReference type="PANTHER" id="PTHR47326">
    <property type="entry name" value="TRANSPOSABLE ELEMENT TC3 TRANSPOSASE-LIKE PROTEIN"/>
    <property type="match status" value="1"/>
</dbReference>
<accession>A0A443Q766</accession>
<dbReference type="AlphaFoldDB" id="A0A443Q766"/>
<feature type="domain" description="Tc1-like transposase DDE" evidence="1">
    <location>
        <begin position="20"/>
        <end position="174"/>
    </location>
</feature>
<dbReference type="OrthoDB" id="9981685at2759"/>
<dbReference type="Pfam" id="PF13358">
    <property type="entry name" value="DDE_3"/>
    <property type="match status" value="1"/>
</dbReference>
<protein>
    <recommendedName>
        <fullName evidence="1">Tc1-like transposase DDE domain-containing protein</fullName>
    </recommendedName>
</protein>
<reference evidence="2 3" key="1">
    <citation type="journal article" date="2018" name="Gigascience">
        <title>Genomes of trombidid mites reveal novel predicted allergens and laterally-transferred genes associated with secondary metabolism.</title>
        <authorList>
            <person name="Dong X."/>
            <person name="Chaisiri K."/>
            <person name="Xia D."/>
            <person name="Armstrong S.D."/>
            <person name="Fang Y."/>
            <person name="Donnelly M.J."/>
            <person name="Kadowaki T."/>
            <person name="McGarry J.W."/>
            <person name="Darby A.C."/>
            <person name="Makepeace B.L."/>
        </authorList>
    </citation>
    <scope>NUCLEOTIDE SEQUENCE [LARGE SCALE GENOMIC DNA]</scope>
    <source>
        <strain evidence="2">UoL-WK</strain>
    </source>
</reference>
<evidence type="ECO:0000313" key="3">
    <source>
        <dbReference type="Proteomes" id="UP000285301"/>
    </source>
</evidence>